<dbReference type="KEGG" id="smaz:LH19_21780"/>
<keyword evidence="3" id="KW-1185">Reference proteome</keyword>
<reference evidence="3" key="1">
    <citation type="submission" date="2015-11" db="EMBL/GenBank/DDBJ databases">
        <title>Complete genome sequence of a polyethylene-glycol degrader Sphingopyxis macrogoltabida 203N (NBRC 111659).</title>
        <authorList>
            <person name="Yoshiyuki O."/>
            <person name="Shouta N."/>
            <person name="Nagata Y."/>
            <person name="Numata M."/>
            <person name="Tsuchikane K."/>
            <person name="Hosoyama A."/>
            <person name="Yamazoe A."/>
            <person name="Tsuda M."/>
            <person name="Fujita N."/>
            <person name="Kawai F."/>
        </authorList>
    </citation>
    <scope>NUCLEOTIDE SEQUENCE [LARGE SCALE GENOMIC DNA]</scope>
    <source>
        <strain evidence="3">203N</strain>
    </source>
</reference>
<name>A0AAC9FGS4_SPHMC</name>
<dbReference type="InterPro" id="IPR001962">
    <property type="entry name" value="Asn_synthase"/>
</dbReference>
<protein>
    <recommendedName>
        <fullName evidence="1">Asparagine synthetase domain-containing protein</fullName>
    </recommendedName>
</protein>
<dbReference type="AlphaFoldDB" id="A0AAC9FGS4"/>
<dbReference type="RefSeq" id="WP_054731736.1">
    <property type="nucleotide sequence ID" value="NZ_CP009429.1"/>
</dbReference>
<sequence>MTLGLAFISERAWPDRLPVGLFELGRLGSLRVVGAPRGPHFISRSVALVGWAFRRDNFAAYETLAAADEQAIIASEGQWALRHLWGHYLLFWIDEHGDGWILRSPAAGPAIYLAVEESLPSGTGRAVAFTDLRLGRALGFDLDRPDAAALDAQIRFPLLRGRSTGIAGVSEILPGEIVRLNDGTRSKRGWSPWDHIRTPPVRIAADELREIVRNTIGAWSDRFERIQLELSGGLDSSIVAACLSGRKGSWRAANLATPGAPGDERPYARAMAERAGVLLDEIVMPDVPGDPLAALPVMRTRPGGFGLLGTSDAALLNAAEEFGADAIFTGVGGDNIFGLIRRPDPVVDAAHFAGLRTAWRTAADLAHMTRDSVWRAIYLAARRAISGPRAWPRDGTFLARQFATVNPDHPWLEAAPMQNPGQFGYGRALLPIQPFVDGYDRAFAFPMIAPLLSQPIVEFGLGVATWLWCEGGQDRALARRAFAEDLAPAVRNRRTKGRVESLIVPAFDANRAAIRRFLLDGWLASAGVLDCAAIDAELERPADARDAVYIRLLQIVDIERWARSLSGRRD</sequence>
<dbReference type="Proteomes" id="UP000076088">
    <property type="component" value="Chromosome"/>
</dbReference>
<dbReference type="GO" id="GO:0004066">
    <property type="term" value="F:asparagine synthase (glutamine-hydrolyzing) activity"/>
    <property type="evidence" value="ECO:0007669"/>
    <property type="project" value="InterPro"/>
</dbReference>
<proteinExistence type="predicted"/>
<dbReference type="Pfam" id="PF00733">
    <property type="entry name" value="Asn_synthase"/>
    <property type="match status" value="1"/>
</dbReference>
<dbReference type="Gene3D" id="3.40.50.620">
    <property type="entry name" value="HUPs"/>
    <property type="match status" value="1"/>
</dbReference>
<evidence type="ECO:0000259" key="1">
    <source>
        <dbReference type="Pfam" id="PF00733"/>
    </source>
</evidence>
<dbReference type="GO" id="GO:0006529">
    <property type="term" value="P:asparagine biosynthetic process"/>
    <property type="evidence" value="ECO:0007669"/>
    <property type="project" value="InterPro"/>
</dbReference>
<organism evidence="2 3">
    <name type="scientific">Sphingopyxis macrogoltabida</name>
    <name type="common">Sphingomonas macrogoltabidus</name>
    <dbReference type="NCBI Taxonomy" id="33050"/>
    <lineage>
        <taxon>Bacteria</taxon>
        <taxon>Pseudomonadati</taxon>
        <taxon>Pseudomonadota</taxon>
        <taxon>Alphaproteobacteria</taxon>
        <taxon>Sphingomonadales</taxon>
        <taxon>Sphingomonadaceae</taxon>
        <taxon>Sphingopyxis</taxon>
    </lineage>
</organism>
<dbReference type="InterPro" id="IPR014729">
    <property type="entry name" value="Rossmann-like_a/b/a_fold"/>
</dbReference>
<evidence type="ECO:0000313" key="2">
    <source>
        <dbReference type="EMBL" id="AMU91755.1"/>
    </source>
</evidence>
<dbReference type="EMBL" id="CP013344">
    <property type="protein sequence ID" value="AMU91755.1"/>
    <property type="molecule type" value="Genomic_DNA"/>
</dbReference>
<evidence type="ECO:0000313" key="3">
    <source>
        <dbReference type="Proteomes" id="UP000076088"/>
    </source>
</evidence>
<gene>
    <name evidence="2" type="ORF">ATM17_22340</name>
</gene>
<dbReference type="SUPFAM" id="SSF52402">
    <property type="entry name" value="Adenine nucleotide alpha hydrolases-like"/>
    <property type="match status" value="1"/>
</dbReference>
<accession>A0AAC9FGS4</accession>
<feature type="domain" description="Asparagine synthetase" evidence="1">
    <location>
        <begin position="225"/>
        <end position="562"/>
    </location>
</feature>
<reference evidence="2 3" key="2">
    <citation type="journal article" date="2016" name="Genome Announc.">
        <title>Complete Genome Sequence of Sphingopyxis macrogoltabida Strain 203N (NBRC 111659), a Polyethylene Glycol Degrader.</title>
        <authorList>
            <person name="Ohtsubo Y."/>
            <person name="Nonoyama S."/>
            <person name="Nagata Y."/>
            <person name="Numata M."/>
            <person name="Tsuchikane K."/>
            <person name="Hosoyama A."/>
            <person name="Yamazoe A."/>
            <person name="Tsuda M."/>
            <person name="Fujita N."/>
            <person name="Kawai F."/>
        </authorList>
    </citation>
    <scope>NUCLEOTIDE SEQUENCE [LARGE SCALE GENOMIC DNA]</scope>
    <source>
        <strain evidence="2 3">203N</strain>
    </source>
</reference>